<reference evidence="2 3" key="1">
    <citation type="submission" date="2014-07" db="EMBL/GenBank/DDBJ databases">
        <authorList>
            <person name="Urmite Genomes Urmite Genomes"/>
        </authorList>
    </citation>
    <scope>NUCLEOTIDE SEQUENCE [LARGE SCALE GENOMIC DNA]</scope>
    <source>
        <strain evidence="2 3">20_BN</strain>
    </source>
</reference>
<evidence type="ECO:0000313" key="2">
    <source>
        <dbReference type="EMBL" id="CDZ95325.1"/>
    </source>
</evidence>
<dbReference type="EMBL" id="CCSF01000001">
    <property type="protein sequence ID" value="CDZ95325.1"/>
    <property type="molecule type" value="Genomic_DNA"/>
</dbReference>
<dbReference type="InterPro" id="IPR009506">
    <property type="entry name" value="YjiS-like"/>
</dbReference>
<dbReference type="Proteomes" id="UP000053902">
    <property type="component" value="Unassembled WGS sequence"/>
</dbReference>
<dbReference type="STRING" id="1499686.BN1079_02658"/>
<organism evidence="2 3">
    <name type="scientific">Pseudomonas saudiphocaensis</name>
    <dbReference type="NCBI Taxonomy" id="1499686"/>
    <lineage>
        <taxon>Bacteria</taxon>
        <taxon>Pseudomonadati</taxon>
        <taxon>Pseudomonadota</taxon>
        <taxon>Gammaproteobacteria</taxon>
        <taxon>Pseudomonadales</taxon>
        <taxon>Pseudomonadaceae</taxon>
        <taxon>Pseudomonas</taxon>
    </lineage>
</organism>
<evidence type="ECO:0000259" key="1">
    <source>
        <dbReference type="Pfam" id="PF06568"/>
    </source>
</evidence>
<accession>A0A078LVN3</accession>
<name>A0A078LVN3_9PSED</name>
<evidence type="ECO:0000313" key="3">
    <source>
        <dbReference type="Proteomes" id="UP000053902"/>
    </source>
</evidence>
<keyword evidence="3" id="KW-1185">Reference proteome</keyword>
<dbReference type="RefSeq" id="WP_037024984.1">
    <property type="nucleotide sequence ID" value="NZ_CCSF01000001.1"/>
</dbReference>
<protein>
    <recommendedName>
        <fullName evidence="1">YjiS-like domain-containing protein</fullName>
    </recommendedName>
</protein>
<dbReference type="Pfam" id="PF06568">
    <property type="entry name" value="YjiS-like"/>
    <property type="match status" value="1"/>
</dbReference>
<sequence>MDRALPRIRSRRTPRYSLLQLWQLLRLWQTRARTRRQLASLDDRLLADAGISPGERMEELRKPFWR</sequence>
<gene>
    <name evidence="2" type="ORF">BN1079_02658</name>
</gene>
<feature type="domain" description="YjiS-like" evidence="1">
    <location>
        <begin position="21"/>
        <end position="56"/>
    </location>
</feature>
<dbReference type="HOGENOM" id="CLU_184490_5_1_6"/>
<dbReference type="AlphaFoldDB" id="A0A078LVN3"/>
<proteinExistence type="predicted"/>